<name>A0ABD3BFI7_9LAMI</name>
<dbReference type="PANTHER" id="PTHR31672:SF11">
    <property type="entry name" value="F-BOX PROTEIN CPR1-LIKE ISOFORM X2"/>
    <property type="match status" value="1"/>
</dbReference>
<dbReference type="EMBL" id="JAVIJP010000100">
    <property type="protein sequence ID" value="KAL3615565.1"/>
    <property type="molecule type" value="Genomic_DNA"/>
</dbReference>
<accession>A0ABD3BFI7</accession>
<dbReference type="Pfam" id="PF00646">
    <property type="entry name" value="F-box"/>
    <property type="match status" value="1"/>
</dbReference>
<reference evidence="3" key="1">
    <citation type="journal article" date="2024" name="IScience">
        <title>Strigolactones Initiate the Formation of Haustorium-like Structures in Castilleja.</title>
        <authorList>
            <person name="Buerger M."/>
            <person name="Peterson D."/>
            <person name="Chory J."/>
        </authorList>
    </citation>
    <scope>NUCLEOTIDE SEQUENCE [LARGE SCALE GENOMIC DNA]</scope>
</reference>
<keyword evidence="3" id="KW-1185">Reference proteome</keyword>
<dbReference type="InterPro" id="IPR050796">
    <property type="entry name" value="SCF_F-box_component"/>
</dbReference>
<dbReference type="Gene3D" id="1.20.1280.50">
    <property type="match status" value="1"/>
</dbReference>
<dbReference type="SUPFAM" id="SSF81383">
    <property type="entry name" value="F-box domain"/>
    <property type="match status" value="1"/>
</dbReference>
<dbReference type="InterPro" id="IPR036047">
    <property type="entry name" value="F-box-like_dom_sf"/>
</dbReference>
<sequence>MTNSWSKTCPPHRNMPKATTIESLPDELIFEILVRVPAQDLYDSTRLVCREWYNMIQTRNFAHSHFQRSTPGHLIVGWFKREQTFITMQKGRIEMSKLNYGFNHIVLTSCNGLLLEKRHGNLNLNELYIANPVTKQRFALPPFISGKETDREMLSLAYVDSSRAYKVVRVSYSSRDSNDLVCAIMTVGVDTDWTRRVSTQHLSLKAKELLYEFPLTTRGFFHWVRNGISEYVLTMNVESEIITQIPGPCLRNDGRYVRCSYLPMGSYLSMFIDRDEFSWEVWKMKPETGEWTKMLNIDLEPQKLPKHLSSKSRLQPVGWSNSREVFFYGICFIDSPSGTRMSIAYNVGTREMDSGKLKTCPSSFLNHIGSLLWLD</sequence>
<dbReference type="InterPro" id="IPR006527">
    <property type="entry name" value="F-box-assoc_dom_typ1"/>
</dbReference>
<dbReference type="PANTHER" id="PTHR31672">
    <property type="entry name" value="BNACNNG10540D PROTEIN"/>
    <property type="match status" value="1"/>
</dbReference>
<feature type="domain" description="F-box" evidence="1">
    <location>
        <begin position="18"/>
        <end position="69"/>
    </location>
</feature>
<dbReference type="AlphaFoldDB" id="A0ABD3BFI7"/>
<organism evidence="2 3">
    <name type="scientific">Castilleja foliolosa</name>
    <dbReference type="NCBI Taxonomy" id="1961234"/>
    <lineage>
        <taxon>Eukaryota</taxon>
        <taxon>Viridiplantae</taxon>
        <taxon>Streptophyta</taxon>
        <taxon>Embryophyta</taxon>
        <taxon>Tracheophyta</taxon>
        <taxon>Spermatophyta</taxon>
        <taxon>Magnoliopsida</taxon>
        <taxon>eudicotyledons</taxon>
        <taxon>Gunneridae</taxon>
        <taxon>Pentapetalae</taxon>
        <taxon>asterids</taxon>
        <taxon>lamiids</taxon>
        <taxon>Lamiales</taxon>
        <taxon>Orobanchaceae</taxon>
        <taxon>Pedicularideae</taxon>
        <taxon>Castillejinae</taxon>
        <taxon>Castilleja</taxon>
    </lineage>
</organism>
<comment type="caution">
    <text evidence="2">The sequence shown here is derived from an EMBL/GenBank/DDBJ whole genome shotgun (WGS) entry which is preliminary data.</text>
</comment>
<dbReference type="NCBIfam" id="TIGR01640">
    <property type="entry name" value="F_box_assoc_1"/>
    <property type="match status" value="1"/>
</dbReference>
<dbReference type="PROSITE" id="PS50181">
    <property type="entry name" value="FBOX"/>
    <property type="match status" value="1"/>
</dbReference>
<proteinExistence type="predicted"/>
<protein>
    <recommendedName>
        <fullName evidence="1">F-box domain-containing protein</fullName>
    </recommendedName>
</protein>
<evidence type="ECO:0000313" key="3">
    <source>
        <dbReference type="Proteomes" id="UP001632038"/>
    </source>
</evidence>
<evidence type="ECO:0000313" key="2">
    <source>
        <dbReference type="EMBL" id="KAL3615565.1"/>
    </source>
</evidence>
<dbReference type="Proteomes" id="UP001632038">
    <property type="component" value="Unassembled WGS sequence"/>
</dbReference>
<dbReference type="Pfam" id="PF07734">
    <property type="entry name" value="FBA_1"/>
    <property type="match status" value="1"/>
</dbReference>
<dbReference type="InterPro" id="IPR001810">
    <property type="entry name" value="F-box_dom"/>
</dbReference>
<evidence type="ECO:0000259" key="1">
    <source>
        <dbReference type="PROSITE" id="PS50181"/>
    </source>
</evidence>
<dbReference type="InterPro" id="IPR017451">
    <property type="entry name" value="F-box-assoc_interact_dom"/>
</dbReference>
<gene>
    <name evidence="2" type="ORF">CASFOL_041226</name>
</gene>